<feature type="region of interest" description="Disordered" evidence="1">
    <location>
        <begin position="8"/>
        <end position="57"/>
    </location>
</feature>
<protein>
    <submittedName>
        <fullName evidence="2 3">Transcriptional regulator</fullName>
    </submittedName>
</protein>
<dbReference type="AlphaFoldDB" id="A0A0R3T571"/>
<dbReference type="WBParaSite" id="HNAJ_0000220901-mRNA-1">
    <property type="protein sequence ID" value="HNAJ_0000220901-mRNA-1"/>
    <property type="gene ID" value="HNAJ_0000220901"/>
</dbReference>
<proteinExistence type="predicted"/>
<accession>A0A0R3T571</accession>
<evidence type="ECO:0000313" key="2">
    <source>
        <dbReference type="WBParaSite" id="HNAJ_0000220901-mRNA-1"/>
    </source>
</evidence>
<sequence length="57" mass="5820">LVALQLEIDALTAPKPERPQASGSGHHQSSGGGKNQPPNGVIQSEPLPPSPSSANRN</sequence>
<evidence type="ECO:0000313" key="3">
    <source>
        <dbReference type="WBParaSite" id="HNAJ_0000700001-mRNA-1"/>
    </source>
</evidence>
<reference evidence="2 3" key="1">
    <citation type="submission" date="2017-02" db="UniProtKB">
        <authorList>
            <consortium name="WormBaseParasite"/>
        </authorList>
    </citation>
    <scope>IDENTIFICATION</scope>
</reference>
<dbReference type="WBParaSite" id="HNAJ_0000700001-mRNA-1">
    <property type="protein sequence ID" value="HNAJ_0000700001-mRNA-1"/>
    <property type="gene ID" value="HNAJ_0000700001"/>
</dbReference>
<name>A0A0R3T571_RODNA</name>
<evidence type="ECO:0000256" key="1">
    <source>
        <dbReference type="SAM" id="MobiDB-lite"/>
    </source>
</evidence>
<organism evidence="2">
    <name type="scientific">Rodentolepis nana</name>
    <name type="common">Dwarf tapeworm</name>
    <name type="synonym">Hymenolepis nana</name>
    <dbReference type="NCBI Taxonomy" id="102285"/>
    <lineage>
        <taxon>Eukaryota</taxon>
        <taxon>Metazoa</taxon>
        <taxon>Spiralia</taxon>
        <taxon>Lophotrochozoa</taxon>
        <taxon>Platyhelminthes</taxon>
        <taxon>Cestoda</taxon>
        <taxon>Eucestoda</taxon>
        <taxon>Cyclophyllidea</taxon>
        <taxon>Hymenolepididae</taxon>
        <taxon>Rodentolepis</taxon>
    </lineage>
</organism>